<dbReference type="PANTHER" id="PTHR39199">
    <property type="entry name" value="BLR5128 PROTEIN"/>
    <property type="match status" value="1"/>
</dbReference>
<gene>
    <name evidence="3" type="ORF">MRS75_19100</name>
</gene>
<dbReference type="InterPro" id="IPR018717">
    <property type="entry name" value="DUF2241"/>
</dbReference>
<accession>A0AAE3QFH3</accession>
<dbReference type="Pfam" id="PF10000">
    <property type="entry name" value="ACT_3"/>
    <property type="match status" value="1"/>
</dbReference>
<dbReference type="Proteomes" id="UP001161580">
    <property type="component" value="Unassembled WGS sequence"/>
</dbReference>
<proteinExistence type="predicted"/>
<name>A0AAE3QFH3_9HYPH</name>
<evidence type="ECO:0000259" key="1">
    <source>
        <dbReference type="Pfam" id="PF10000"/>
    </source>
</evidence>
<keyword evidence="4" id="KW-1185">Reference proteome</keyword>
<feature type="domain" description="CASTOR ACT" evidence="2">
    <location>
        <begin position="72"/>
        <end position="127"/>
    </location>
</feature>
<reference evidence="3" key="1">
    <citation type="submission" date="2022-03" db="EMBL/GenBank/DDBJ databases">
        <title>Fererhizobium litorale gen. nov., sp. nov., isolated from sandy sediments of the Sea of Japan seashore.</title>
        <authorList>
            <person name="Romanenko L."/>
            <person name="Kurilenko V."/>
            <person name="Otstavnykh N."/>
            <person name="Svetashev V."/>
            <person name="Tekutyeva L."/>
            <person name="Isaeva M."/>
            <person name="Mikhailov V."/>
        </authorList>
    </citation>
    <scope>NUCLEOTIDE SEQUENCE</scope>
    <source>
        <strain evidence="3">KMM 9576</strain>
    </source>
</reference>
<evidence type="ECO:0000313" key="3">
    <source>
        <dbReference type="EMBL" id="MDI7924175.1"/>
    </source>
</evidence>
<dbReference type="SUPFAM" id="SSF55021">
    <property type="entry name" value="ACT-like"/>
    <property type="match status" value="2"/>
</dbReference>
<dbReference type="EMBL" id="JALDYZ010000012">
    <property type="protein sequence ID" value="MDI7924175.1"/>
    <property type="molecule type" value="Genomic_DNA"/>
</dbReference>
<protein>
    <submittedName>
        <fullName evidence="3">ACT domain-containing protein</fullName>
    </submittedName>
</protein>
<dbReference type="RefSeq" id="WP_311788064.1">
    <property type="nucleotide sequence ID" value="NZ_JALDYY010000013.1"/>
</dbReference>
<comment type="caution">
    <text evidence="3">The sequence shown here is derived from an EMBL/GenBank/DDBJ whole genome shotgun (WGS) entry which is preliminary data.</text>
</comment>
<evidence type="ECO:0000313" key="4">
    <source>
        <dbReference type="Proteomes" id="UP001161580"/>
    </source>
</evidence>
<sequence length="138" mass="14745">MRGISDLDTLLAEMTPELIPVDYVFATVPTDEVSIYLALEPLGTFREAEGVTLILPRDTALDRGLVASAPMQCITLAVHSSLEAVGLTAAVATELARHGISANVLAAYHHDHVFVPSAQADRALEALLALSRNKRTGR</sequence>
<evidence type="ECO:0000259" key="2">
    <source>
        <dbReference type="Pfam" id="PF13840"/>
    </source>
</evidence>
<dbReference type="AlphaFoldDB" id="A0AAE3QFH3"/>
<dbReference type="InterPro" id="IPR045865">
    <property type="entry name" value="ACT-like_dom_sf"/>
</dbReference>
<feature type="domain" description="DUF2241" evidence="1">
    <location>
        <begin position="3"/>
        <end position="70"/>
    </location>
</feature>
<organism evidence="3 4">
    <name type="scientific">Ferirhizobium litorale</name>
    <dbReference type="NCBI Taxonomy" id="2927786"/>
    <lineage>
        <taxon>Bacteria</taxon>
        <taxon>Pseudomonadati</taxon>
        <taxon>Pseudomonadota</taxon>
        <taxon>Alphaproteobacteria</taxon>
        <taxon>Hyphomicrobiales</taxon>
        <taxon>Rhizobiaceae</taxon>
        <taxon>Ferirhizobium</taxon>
    </lineage>
</organism>
<dbReference type="Pfam" id="PF13840">
    <property type="entry name" value="ACT_7"/>
    <property type="match status" value="1"/>
</dbReference>
<dbReference type="InterPro" id="IPR027795">
    <property type="entry name" value="CASTOR_ACT_dom"/>
</dbReference>
<dbReference type="Gene3D" id="3.30.2130.10">
    <property type="entry name" value="VC0802-like"/>
    <property type="match status" value="1"/>
</dbReference>
<dbReference type="PANTHER" id="PTHR39199:SF1">
    <property type="entry name" value="BLR5128 PROTEIN"/>
    <property type="match status" value="1"/>
</dbReference>